<dbReference type="GO" id="GO:0031012">
    <property type="term" value="C:extracellular matrix"/>
    <property type="evidence" value="ECO:0000318"/>
    <property type="project" value="GO_Central"/>
</dbReference>
<evidence type="ECO:0000256" key="2">
    <source>
        <dbReference type="ARBA" id="ARBA00022525"/>
    </source>
</evidence>
<feature type="binding site" evidence="14">
    <location>
        <position position="176"/>
    </location>
    <ligand>
        <name>Ca(2+)</name>
        <dbReference type="ChEBI" id="CHEBI:29108"/>
        <label>1</label>
    </ligand>
</feature>
<evidence type="ECO:0000256" key="4">
    <source>
        <dbReference type="ARBA" id="ARBA00022670"/>
    </source>
</evidence>
<feature type="disulfide bond" evidence="15">
    <location>
        <begin position="326"/>
        <end position="344"/>
    </location>
</feature>
<feature type="binding site" evidence="14">
    <location>
        <position position="290"/>
    </location>
    <ligand>
        <name>Ca(2+)</name>
        <dbReference type="ChEBI" id="CHEBI:29108"/>
        <label>2</label>
    </ligand>
</feature>
<keyword evidence="11 15" id="KW-1015">Disulfide bond</keyword>
<evidence type="ECO:0000256" key="10">
    <source>
        <dbReference type="ARBA" id="ARBA00023049"/>
    </source>
</evidence>
<dbReference type="eggNOG" id="KOG3538">
    <property type="taxonomic scope" value="Eukaryota"/>
</dbReference>
<evidence type="ECO:0000313" key="18">
    <source>
        <dbReference type="EMBL" id="EDO32516.1"/>
    </source>
</evidence>
<dbReference type="PROSITE" id="PS50215">
    <property type="entry name" value="ADAM_MEPRO"/>
    <property type="match status" value="1"/>
</dbReference>
<dbReference type="Pfam" id="PF19236">
    <property type="entry name" value="ADAMTS_CR_3"/>
    <property type="match status" value="1"/>
</dbReference>
<dbReference type="PROSITE" id="PS50092">
    <property type="entry name" value="TSP1"/>
    <property type="match status" value="4"/>
</dbReference>
<keyword evidence="5 14" id="KW-0479">Metal-binding</keyword>
<feature type="binding site" evidence="14">
    <location>
        <position position="86"/>
    </location>
    <ligand>
        <name>Ca(2+)</name>
        <dbReference type="ChEBI" id="CHEBI:29108"/>
        <label>1</label>
    </ligand>
</feature>
<dbReference type="FunFam" id="2.20.100.10:FF:000006">
    <property type="entry name" value="A disintegrin and metalloproteinase with thrombospondin motifs 1"/>
    <property type="match status" value="1"/>
</dbReference>
<feature type="binding site" evidence="14 16">
    <location>
        <position position="238"/>
    </location>
    <ligand>
        <name>Zn(2+)</name>
        <dbReference type="ChEBI" id="CHEBI:29105"/>
        <note>catalytic</note>
    </ligand>
</feature>
<dbReference type="FunFam" id="3.40.390.10:FF:000001">
    <property type="entry name" value="A disintegrin and metalloproteinase with thrombospondin motifs 1"/>
    <property type="match status" value="1"/>
</dbReference>
<dbReference type="SMART" id="SM00209">
    <property type="entry name" value="TSP1"/>
    <property type="match status" value="4"/>
</dbReference>
<evidence type="ECO:0000256" key="11">
    <source>
        <dbReference type="ARBA" id="ARBA00023157"/>
    </source>
</evidence>
<evidence type="ECO:0000256" key="6">
    <source>
        <dbReference type="ARBA" id="ARBA00022729"/>
    </source>
</evidence>
<evidence type="ECO:0000313" key="19">
    <source>
        <dbReference type="Proteomes" id="UP000001593"/>
    </source>
</evidence>
<keyword evidence="12" id="KW-0325">Glycoprotein</keyword>
<dbReference type="MEROPS" id="M12.237"/>
<feature type="disulfide bond" evidence="15">
    <location>
        <begin position="206"/>
        <end position="287"/>
    </location>
</feature>
<dbReference type="PANTHER" id="PTHR13723">
    <property type="entry name" value="ADAMTS A DISINTEGRIN AND METALLOPROTEASE WITH THROMBOSPONDIN MOTIFS PROTEASE"/>
    <property type="match status" value="1"/>
</dbReference>
<evidence type="ECO:0000256" key="1">
    <source>
        <dbReference type="ARBA" id="ARBA00004498"/>
    </source>
</evidence>
<dbReference type="InterPro" id="IPR010294">
    <property type="entry name" value="ADAMTS_spacer1"/>
</dbReference>
<dbReference type="Gene3D" id="2.20.100.10">
    <property type="entry name" value="Thrombospondin type-1 (TSP1) repeat"/>
    <property type="match status" value="4"/>
</dbReference>
<dbReference type="PRINTS" id="PR01857">
    <property type="entry name" value="ADAMTSFAMILY"/>
</dbReference>
<dbReference type="Pfam" id="PF05986">
    <property type="entry name" value="ADAMTS_spacer1"/>
    <property type="match status" value="1"/>
</dbReference>
<feature type="disulfide bond" evidence="15">
    <location>
        <begin position="187"/>
        <end position="194"/>
    </location>
</feature>
<feature type="binding site" evidence="14">
    <location>
        <position position="169"/>
    </location>
    <ligand>
        <name>Ca(2+)</name>
        <dbReference type="ChEBI" id="CHEBI:29108"/>
        <label>1</label>
    </ligand>
</feature>
<comment type="cofactor">
    <cofactor evidence="14">
        <name>Zn(2+)</name>
        <dbReference type="ChEBI" id="CHEBI:29105"/>
    </cofactor>
    <text evidence="14">Binds 1 zinc ion per subunit.</text>
</comment>
<dbReference type="GO" id="GO:0030198">
    <property type="term" value="P:extracellular matrix organization"/>
    <property type="evidence" value="ECO:0000318"/>
    <property type="project" value="GO_Central"/>
</dbReference>
<dbReference type="Gene3D" id="3.40.1620.60">
    <property type="match status" value="1"/>
</dbReference>
<keyword evidence="6" id="KW-0732">Signal</keyword>
<dbReference type="GO" id="GO:0046872">
    <property type="term" value="F:metal ion binding"/>
    <property type="evidence" value="ECO:0007669"/>
    <property type="project" value="UniProtKB-KW"/>
</dbReference>
<evidence type="ECO:0000256" key="15">
    <source>
        <dbReference type="PIRSR" id="PIRSR613273-3"/>
    </source>
</evidence>
<dbReference type="SUPFAM" id="SSF55486">
    <property type="entry name" value="Metalloproteases ('zincins'), catalytic domain"/>
    <property type="match status" value="1"/>
</dbReference>
<feature type="non-terminal residue" evidence="18">
    <location>
        <position position="834"/>
    </location>
</feature>
<dbReference type="HOGENOM" id="CLU_000660_1_1_1"/>
<proteinExistence type="predicted"/>
<feature type="binding site" evidence="14">
    <location>
        <position position="290"/>
    </location>
    <ligand>
        <name>Ca(2+)</name>
        <dbReference type="ChEBI" id="CHEBI:29108"/>
        <label>1</label>
    </ligand>
</feature>
<feature type="binding site" evidence="14 16">
    <location>
        <position position="228"/>
    </location>
    <ligand>
        <name>Zn(2+)</name>
        <dbReference type="ChEBI" id="CHEBI:29105"/>
        <note>catalytic</note>
    </ligand>
</feature>
<evidence type="ECO:0000256" key="5">
    <source>
        <dbReference type="ARBA" id="ARBA00022723"/>
    </source>
</evidence>
<comment type="caution">
    <text evidence="16">Lacks conserved residue(s) required for the propagation of feature annotation.</text>
</comment>
<gene>
    <name evidence="18" type="ORF">NEMVEDRAFT_v1g30434</name>
</gene>
<evidence type="ECO:0000256" key="13">
    <source>
        <dbReference type="PIRSR" id="PIRSR613273-1"/>
    </source>
</evidence>
<dbReference type="OMA" id="LDSCHYH"/>
<dbReference type="GO" id="GO:0006508">
    <property type="term" value="P:proteolysis"/>
    <property type="evidence" value="ECO:0000318"/>
    <property type="project" value="GO_Central"/>
</dbReference>
<feature type="binding site" evidence="14">
    <location>
        <position position="169"/>
    </location>
    <ligand>
        <name>Ca(2+)</name>
        <dbReference type="ChEBI" id="CHEBI:29108"/>
        <label>2</label>
    </ligand>
</feature>
<dbReference type="FunFam" id="2.20.100.10:FF:000005">
    <property type="entry name" value="ADAM metallopeptidase with thrombospondin type 1 motif 9"/>
    <property type="match status" value="1"/>
</dbReference>
<keyword evidence="14" id="KW-0106">Calcium</keyword>
<keyword evidence="9 14" id="KW-0862">Zinc</keyword>
<dbReference type="InterPro" id="IPR024079">
    <property type="entry name" value="MetalloPept_cat_dom_sf"/>
</dbReference>
<reference evidence="18 19" key="1">
    <citation type="journal article" date="2007" name="Science">
        <title>Sea anemone genome reveals ancestral eumetazoan gene repertoire and genomic organization.</title>
        <authorList>
            <person name="Putnam N.H."/>
            <person name="Srivastava M."/>
            <person name="Hellsten U."/>
            <person name="Dirks B."/>
            <person name="Chapman J."/>
            <person name="Salamov A."/>
            <person name="Terry A."/>
            <person name="Shapiro H."/>
            <person name="Lindquist E."/>
            <person name="Kapitonov V.V."/>
            <person name="Jurka J."/>
            <person name="Genikhovich G."/>
            <person name="Grigoriev I.V."/>
            <person name="Lucas S.M."/>
            <person name="Steele R.E."/>
            <person name="Finnerty J.R."/>
            <person name="Technau U."/>
            <person name="Martindale M.Q."/>
            <person name="Rokhsar D.S."/>
        </authorList>
    </citation>
    <scope>NUCLEOTIDE SEQUENCE [LARGE SCALE GENOMIC DNA]</scope>
    <source>
        <strain evidence="19">CH2 X CH6</strain>
    </source>
</reference>
<name>A7SUT8_NEMVE</name>
<dbReference type="PANTHER" id="PTHR13723:SF200">
    <property type="entry name" value="ADAM METALLOPEPTIDASE WITH THROMBOSPONDIN TYPE 1 MOTIF B, ISOFORM B"/>
    <property type="match status" value="1"/>
</dbReference>
<dbReference type="Pfam" id="PF00090">
    <property type="entry name" value="TSP_1"/>
    <property type="match status" value="1"/>
</dbReference>
<feature type="disulfide bond" evidence="15">
    <location>
        <begin position="315"/>
        <end position="338"/>
    </location>
</feature>
<feature type="binding site" evidence="14 16">
    <location>
        <position position="232"/>
    </location>
    <ligand>
        <name>Zn(2+)</name>
        <dbReference type="ChEBI" id="CHEBI:29105"/>
        <note>catalytic</note>
    </ligand>
</feature>
<evidence type="ECO:0000256" key="14">
    <source>
        <dbReference type="PIRSR" id="PIRSR613273-2"/>
    </source>
</evidence>
<dbReference type="Gene3D" id="3.40.390.10">
    <property type="entry name" value="Collagenase (Catalytic Domain)"/>
    <property type="match status" value="1"/>
</dbReference>
<accession>A7SUT8</accession>
<dbReference type="InterPro" id="IPR001590">
    <property type="entry name" value="Peptidase_M12B"/>
</dbReference>
<keyword evidence="4" id="KW-0645">Protease</keyword>
<dbReference type="AlphaFoldDB" id="A7SUT8"/>
<feature type="disulfide bond" evidence="15">
    <location>
        <begin position="391"/>
        <end position="428"/>
    </location>
</feature>
<feature type="binding site" evidence="14">
    <location>
        <position position="287"/>
    </location>
    <ligand>
        <name>Ca(2+)</name>
        <dbReference type="ChEBI" id="CHEBI:29108"/>
        <label>1</label>
    </ligand>
</feature>
<dbReference type="InterPro" id="IPR000884">
    <property type="entry name" value="TSP1_rpt"/>
</dbReference>
<feature type="disulfide bond" evidence="15">
    <location>
        <begin position="245"/>
        <end position="271"/>
    </location>
</feature>
<keyword evidence="2" id="KW-0964">Secreted</keyword>
<feature type="disulfide bond" evidence="15">
    <location>
        <begin position="357"/>
        <end position="368"/>
    </location>
</feature>
<keyword evidence="8" id="KW-0378">Hydrolase</keyword>
<sequence length="834" mass="94052">GVIHRPNGDHIFIEPLHMSKTTDRHPHLVYRRSAMSVSGPGDQRPGCDTHEKISMEKRKREPYLELIRETGHERQRRSVSTERNVEVLVVADRTMHEFHGAALEEYLLTVMNMVNNIYRDQSIGNAINIVVVRIIILKRDLPDLDIGHHAGNTIESFCAWASRVNPRSDTHPNHHDVAVLVTRKDICKGIDEPCGTLGLAQVNGMCTSTKSCNVNEDSGLSVAYTIAHEIGHNFGMLHDGDENDCKRNDNTPYLMSALLQTTGKQQYWSECSRGYLRRFLNKGWGWCLNDVPSQHPRFRATVALPGTVYDADHQCRLQYGSNSSQCTGMSDPCGTLWCKVGKACQSKLEQAADGTYCGKDKWCFQGRCIKQGVIPKSVDGGWGQWSNWSECSRSCGGGVSSSERHCDNPRPMNNGKYCIGKWRKYRLCNVKECAVGSIDFRERQCAEFNTRVIRNRKWHWKPKILRSRPCELHCSPRGAYGRFFSKKFGDHVVDGTKCFPSKRDVCIAGKCEYVGCDNVLHSNAREDRCGVCRGDGSSCETVKSTFNQTTGIGYVETKIIPQGARHIKVAEVAGAPNYLALRSSSGKYYLNGHWYIQWSGEYQAAGTTVRYTRKHNKETFSADGPTTSDLHIMLLFQTRNPGIEFEYTIPKKTVEEFRGSLSFKWRYTDWMPCSATCGVGTTRSEVECYEESSDSPIDEKYCNGTTRPDDRQKTCNENPCPATWYRGPWQTCSQSCDRGVSVRSVLCVRSIKNDEQVALEDKECARPRPLSVRACYKRPCPPPWVSGNWTKCSARCGRGIQRRAVTCKGADIIQKPCDISSRPVSWRLCNAQEC</sequence>
<dbReference type="InterPro" id="IPR036383">
    <property type="entry name" value="TSP1_rpt_sf"/>
</dbReference>
<feature type="disulfide bond" evidence="15">
    <location>
        <begin position="158"/>
        <end position="212"/>
    </location>
</feature>
<keyword evidence="10" id="KW-0482">Metalloprotease</keyword>
<feature type="non-terminal residue" evidence="18">
    <location>
        <position position="1"/>
    </location>
</feature>
<dbReference type="InterPro" id="IPR050439">
    <property type="entry name" value="ADAMTS_ADAMTS-like"/>
</dbReference>
<dbReference type="InterPro" id="IPR045371">
    <property type="entry name" value="ADAMTS_CR_3"/>
</dbReference>
<evidence type="ECO:0000259" key="17">
    <source>
        <dbReference type="PROSITE" id="PS50215"/>
    </source>
</evidence>
<keyword evidence="19" id="KW-1185">Reference proteome</keyword>
<keyword evidence="3" id="KW-0272">Extracellular matrix</keyword>
<dbReference type="CDD" id="cd04273">
    <property type="entry name" value="ZnMc_ADAMTS_like"/>
    <property type="match status" value="1"/>
</dbReference>
<dbReference type="Pfam" id="PF17771">
    <property type="entry name" value="ADAMTS_CR_2"/>
    <property type="match status" value="1"/>
</dbReference>
<keyword evidence="7" id="KW-0677">Repeat</keyword>
<dbReference type="GO" id="GO:0004222">
    <property type="term" value="F:metalloendopeptidase activity"/>
    <property type="evidence" value="ECO:0000318"/>
    <property type="project" value="GO_Central"/>
</dbReference>
<evidence type="ECO:0000256" key="3">
    <source>
        <dbReference type="ARBA" id="ARBA00022530"/>
    </source>
</evidence>
<dbReference type="Pfam" id="PF01421">
    <property type="entry name" value="Reprolysin"/>
    <property type="match status" value="1"/>
</dbReference>
<organism evidence="18 19">
    <name type="scientific">Nematostella vectensis</name>
    <name type="common">Starlet sea anemone</name>
    <dbReference type="NCBI Taxonomy" id="45351"/>
    <lineage>
        <taxon>Eukaryota</taxon>
        <taxon>Metazoa</taxon>
        <taxon>Cnidaria</taxon>
        <taxon>Anthozoa</taxon>
        <taxon>Hexacorallia</taxon>
        <taxon>Actiniaria</taxon>
        <taxon>Edwardsiidae</taxon>
        <taxon>Nematostella</taxon>
    </lineage>
</organism>
<feature type="domain" description="Peptidase M12B" evidence="17">
    <location>
        <begin position="83"/>
        <end position="292"/>
    </location>
</feature>
<dbReference type="FunFam" id="2.60.120.830:FF:000001">
    <property type="entry name" value="A disintegrin and metalloproteinase with thrombospondin motifs 1"/>
    <property type="match status" value="1"/>
</dbReference>
<comment type="subcellular location">
    <subcellularLocation>
        <location evidence="1">Secreted</location>
        <location evidence="1">Extracellular space</location>
        <location evidence="1">Extracellular matrix</location>
    </subcellularLocation>
</comment>
<dbReference type="InParanoid" id="A7SUT8"/>
<protein>
    <recommendedName>
        <fullName evidence="17">Peptidase M12B domain-containing protein</fullName>
    </recommendedName>
</protein>
<evidence type="ECO:0000256" key="8">
    <source>
        <dbReference type="ARBA" id="ARBA00022801"/>
    </source>
</evidence>
<dbReference type="InterPro" id="IPR041645">
    <property type="entry name" value="ADAMTS_CR_2"/>
</dbReference>
<evidence type="ECO:0000256" key="7">
    <source>
        <dbReference type="ARBA" id="ARBA00022737"/>
    </source>
</evidence>
<dbReference type="Pfam" id="PF19030">
    <property type="entry name" value="TSP1_ADAMTS"/>
    <property type="match status" value="3"/>
</dbReference>
<dbReference type="KEGG" id="nve:5503605"/>
<dbReference type="Gene3D" id="2.60.120.830">
    <property type="match status" value="1"/>
</dbReference>
<evidence type="ECO:0000256" key="16">
    <source>
        <dbReference type="PROSITE-ProRule" id="PRU00276"/>
    </source>
</evidence>
<dbReference type="EMBL" id="DS469820">
    <property type="protein sequence ID" value="EDO32516.1"/>
    <property type="molecule type" value="Genomic_DNA"/>
</dbReference>
<dbReference type="Proteomes" id="UP000001593">
    <property type="component" value="Unassembled WGS sequence"/>
</dbReference>
<feature type="disulfide bond" evidence="15">
    <location>
        <begin position="333"/>
        <end position="363"/>
    </location>
</feature>
<feature type="disulfide bond" evidence="15">
    <location>
        <begin position="395"/>
        <end position="433"/>
    </location>
</feature>
<evidence type="ECO:0000256" key="12">
    <source>
        <dbReference type="ARBA" id="ARBA00023180"/>
    </source>
</evidence>
<feature type="binding site" evidence="14">
    <location>
        <position position="86"/>
    </location>
    <ligand>
        <name>Ca(2+)</name>
        <dbReference type="ChEBI" id="CHEBI:29108"/>
        <label>2</label>
    </ligand>
</feature>
<dbReference type="InterPro" id="IPR013273">
    <property type="entry name" value="ADAMTS/ADAMTS-like"/>
</dbReference>
<feature type="disulfide bond" evidence="15">
    <location>
        <begin position="406"/>
        <end position="418"/>
    </location>
</feature>
<evidence type="ECO:0000256" key="9">
    <source>
        <dbReference type="ARBA" id="ARBA00022833"/>
    </source>
</evidence>
<dbReference type="PhylomeDB" id="A7SUT8"/>
<dbReference type="SUPFAM" id="SSF82895">
    <property type="entry name" value="TSP-1 type 1 repeat"/>
    <property type="match status" value="4"/>
</dbReference>
<feature type="active site" evidence="13 16">
    <location>
        <position position="229"/>
    </location>
</feature>